<evidence type="ECO:0000256" key="3">
    <source>
        <dbReference type="ARBA" id="ARBA00022692"/>
    </source>
</evidence>
<feature type="compositionally biased region" description="Basic residues" evidence="10">
    <location>
        <begin position="306"/>
        <end position="318"/>
    </location>
</feature>
<dbReference type="EC" id="1.14.19.1" evidence="13"/>
<evidence type="ECO:0000256" key="11">
    <source>
        <dbReference type="SAM" id="Phobius"/>
    </source>
</evidence>
<evidence type="ECO:0000256" key="6">
    <source>
        <dbReference type="ARBA" id="ARBA00023002"/>
    </source>
</evidence>
<accession>A0A7W3RIK5</accession>
<evidence type="ECO:0000256" key="9">
    <source>
        <dbReference type="ARBA" id="ARBA00023136"/>
    </source>
</evidence>
<protein>
    <submittedName>
        <fullName evidence="13">Stearoyl-CoA desaturase (Delta-9 desaturase)</fullName>
        <ecNumber evidence="13">1.14.19.1</ecNumber>
    </submittedName>
</protein>
<evidence type="ECO:0000256" key="10">
    <source>
        <dbReference type="SAM" id="MobiDB-lite"/>
    </source>
</evidence>
<keyword evidence="14" id="KW-1185">Reference proteome</keyword>
<evidence type="ECO:0000313" key="14">
    <source>
        <dbReference type="Proteomes" id="UP000577386"/>
    </source>
</evidence>
<feature type="transmembrane region" description="Helical" evidence="11">
    <location>
        <begin position="179"/>
        <end position="198"/>
    </location>
</feature>
<dbReference type="PANTHER" id="PTHR11351:SF3">
    <property type="entry name" value="BLL4393 PROTEIN"/>
    <property type="match status" value="1"/>
</dbReference>
<dbReference type="InterPro" id="IPR005804">
    <property type="entry name" value="FA_desaturase_dom"/>
</dbReference>
<keyword evidence="5 11" id="KW-1133">Transmembrane helix</keyword>
<dbReference type="GO" id="GO:0016020">
    <property type="term" value="C:membrane"/>
    <property type="evidence" value="ECO:0007669"/>
    <property type="project" value="UniProtKB-SubCell"/>
</dbReference>
<feature type="region of interest" description="Disordered" evidence="10">
    <location>
        <begin position="302"/>
        <end position="392"/>
    </location>
</feature>
<evidence type="ECO:0000256" key="1">
    <source>
        <dbReference type="ARBA" id="ARBA00004141"/>
    </source>
</evidence>
<dbReference type="PANTHER" id="PTHR11351">
    <property type="entry name" value="ACYL-COA DESATURASE"/>
    <property type="match status" value="1"/>
</dbReference>
<dbReference type="CDD" id="cd03505">
    <property type="entry name" value="Delta9-FADS-like"/>
    <property type="match status" value="1"/>
</dbReference>
<dbReference type="InterPro" id="IPR015876">
    <property type="entry name" value="Acyl-CoA_DS"/>
</dbReference>
<keyword evidence="9 11" id="KW-0472">Membrane</keyword>
<name>A0A7W3RIK5_STRMR</name>
<keyword evidence="4" id="KW-0276">Fatty acid metabolism</keyword>
<keyword evidence="7" id="KW-0408">Iron</keyword>
<evidence type="ECO:0000256" key="7">
    <source>
        <dbReference type="ARBA" id="ARBA00023004"/>
    </source>
</evidence>
<dbReference type="Proteomes" id="UP000577386">
    <property type="component" value="Unassembled WGS sequence"/>
</dbReference>
<feature type="region of interest" description="Disordered" evidence="10">
    <location>
        <begin position="1"/>
        <end position="20"/>
    </location>
</feature>
<sequence length="392" mass="42284">MSSAQTGAGQAQPRTAAAPAQVDRQARRLAWVTVGVPTLGTAAAIVFAAHYGFTWTDALLLVVMYAITSLGVEGGFHRFFSHRSFAAGPLVTTLWGIAGSMAAQGPVVFWVAIHRQHHAFTDRDGDPHSPRPLGPGTAGRLRGFWHGHVGWLFTVQRQDWARRAPDMVRDRLVMRLNQYYFAWVLAGLALPALAGWLLSAGTARGAVGGLLWGGLARIFLLDHVTWAVNSIGHTIGHRPYPTRDTSRNVAPLAAISVGGSWHNNHHARPSLAHNRHNLLQIDPTGAVIRALDAIGLVHDARYPERMRHHPTTTRHRTPHPPDNPPDPSTPAPDSPATPAPDSRTTPAPGGRTAHTPGRSAPDPATRTPEQSAPAPDHTVHAPKHISHREEGS</sequence>
<comment type="caution">
    <text evidence="13">The sequence shown here is derived from an EMBL/GenBank/DDBJ whole genome shotgun (WGS) entry which is preliminary data.</text>
</comment>
<dbReference type="PRINTS" id="PR00075">
    <property type="entry name" value="FACDDSATRASE"/>
</dbReference>
<proteinExistence type="inferred from homology"/>
<evidence type="ECO:0000259" key="12">
    <source>
        <dbReference type="Pfam" id="PF00487"/>
    </source>
</evidence>
<dbReference type="Pfam" id="PF00487">
    <property type="entry name" value="FA_desaturase"/>
    <property type="match status" value="1"/>
</dbReference>
<organism evidence="13 14">
    <name type="scientific">Streptomyces murinus</name>
    <dbReference type="NCBI Taxonomy" id="33900"/>
    <lineage>
        <taxon>Bacteria</taxon>
        <taxon>Bacillati</taxon>
        <taxon>Actinomycetota</taxon>
        <taxon>Actinomycetes</taxon>
        <taxon>Kitasatosporales</taxon>
        <taxon>Streptomycetaceae</taxon>
        <taxon>Streptomyces</taxon>
    </lineage>
</organism>
<evidence type="ECO:0000256" key="4">
    <source>
        <dbReference type="ARBA" id="ARBA00022832"/>
    </source>
</evidence>
<dbReference type="GO" id="GO:0006631">
    <property type="term" value="P:fatty acid metabolic process"/>
    <property type="evidence" value="ECO:0007669"/>
    <property type="project" value="UniProtKB-KW"/>
</dbReference>
<comment type="similarity">
    <text evidence="2">Belongs to the fatty acid desaturase type 2 family.</text>
</comment>
<evidence type="ECO:0000256" key="8">
    <source>
        <dbReference type="ARBA" id="ARBA00023098"/>
    </source>
</evidence>
<feature type="compositionally biased region" description="Pro residues" evidence="10">
    <location>
        <begin position="320"/>
        <end position="338"/>
    </location>
</feature>
<comment type="subcellular location">
    <subcellularLocation>
        <location evidence="1">Membrane</location>
        <topology evidence="1">Multi-pass membrane protein</topology>
    </subcellularLocation>
</comment>
<keyword evidence="3 11" id="KW-0812">Transmembrane</keyword>
<feature type="domain" description="Fatty acid desaturase" evidence="12">
    <location>
        <begin position="55"/>
        <end position="278"/>
    </location>
</feature>
<gene>
    <name evidence="13" type="ORF">HDA42_000190</name>
</gene>
<dbReference type="EMBL" id="JACJIJ010000001">
    <property type="protein sequence ID" value="MBA9051015.1"/>
    <property type="molecule type" value="Genomic_DNA"/>
</dbReference>
<keyword evidence="6 13" id="KW-0560">Oxidoreductase</keyword>
<keyword evidence="8" id="KW-0443">Lipid metabolism</keyword>
<feature type="transmembrane region" description="Helical" evidence="11">
    <location>
        <begin position="58"/>
        <end position="76"/>
    </location>
</feature>
<evidence type="ECO:0000313" key="13">
    <source>
        <dbReference type="EMBL" id="MBA9051015.1"/>
    </source>
</evidence>
<dbReference type="RefSeq" id="WP_259408618.1">
    <property type="nucleotide sequence ID" value="NZ_BAAAHW010000014.1"/>
</dbReference>
<dbReference type="GO" id="GO:0004768">
    <property type="term" value="F:stearoyl-CoA 9-desaturase activity"/>
    <property type="evidence" value="ECO:0007669"/>
    <property type="project" value="UniProtKB-EC"/>
</dbReference>
<feature type="transmembrane region" description="Helical" evidence="11">
    <location>
        <begin position="29"/>
        <end position="52"/>
    </location>
</feature>
<reference evidence="13 14" key="1">
    <citation type="submission" date="2020-08" db="EMBL/GenBank/DDBJ databases">
        <title>Sequencing the genomes of 1000 actinobacteria strains.</title>
        <authorList>
            <person name="Klenk H.-P."/>
        </authorList>
    </citation>
    <scope>NUCLEOTIDE SEQUENCE [LARGE SCALE GENOMIC DNA]</scope>
    <source>
        <strain evidence="13 14">DSM 41827</strain>
    </source>
</reference>
<dbReference type="AlphaFoldDB" id="A0A7W3RIK5"/>
<evidence type="ECO:0000256" key="2">
    <source>
        <dbReference type="ARBA" id="ARBA00008749"/>
    </source>
</evidence>
<evidence type="ECO:0000256" key="5">
    <source>
        <dbReference type="ARBA" id="ARBA00022989"/>
    </source>
</evidence>